<organism evidence="2 3">
    <name type="scientific">Planococcus shenhongbingii</name>
    <dbReference type="NCBI Taxonomy" id="3058398"/>
    <lineage>
        <taxon>Bacteria</taxon>
        <taxon>Bacillati</taxon>
        <taxon>Bacillota</taxon>
        <taxon>Bacilli</taxon>
        <taxon>Bacillales</taxon>
        <taxon>Caryophanaceae</taxon>
        <taxon>Planococcus</taxon>
    </lineage>
</organism>
<dbReference type="RefSeq" id="WP_301857289.1">
    <property type="nucleotide sequence ID" value="NZ_JAUJWU010000005.1"/>
</dbReference>
<dbReference type="Pfam" id="PF07883">
    <property type="entry name" value="Cupin_2"/>
    <property type="match status" value="1"/>
</dbReference>
<dbReference type="InterPro" id="IPR014710">
    <property type="entry name" value="RmlC-like_jellyroll"/>
</dbReference>
<protein>
    <submittedName>
        <fullName evidence="2">Cupin domain-containing protein</fullName>
    </submittedName>
</protein>
<keyword evidence="3" id="KW-1185">Reference proteome</keyword>
<dbReference type="Gene3D" id="2.60.120.10">
    <property type="entry name" value="Jelly Rolls"/>
    <property type="match status" value="1"/>
</dbReference>
<dbReference type="Proteomes" id="UP001172142">
    <property type="component" value="Unassembled WGS sequence"/>
</dbReference>
<accession>A0ABT8NGC8</accession>
<evidence type="ECO:0000259" key="1">
    <source>
        <dbReference type="Pfam" id="PF07883"/>
    </source>
</evidence>
<feature type="domain" description="Cupin type-2" evidence="1">
    <location>
        <begin position="39"/>
        <end position="98"/>
    </location>
</feature>
<dbReference type="PANTHER" id="PTHR36440:SF1">
    <property type="entry name" value="PUTATIVE (AFU_ORTHOLOGUE AFUA_8G07350)-RELATED"/>
    <property type="match status" value="1"/>
</dbReference>
<dbReference type="InterPro" id="IPR053146">
    <property type="entry name" value="QDO-like"/>
</dbReference>
<sequence length="179" mass="20492">MTTAHQTIFNPRNGQKMIFRTTAQETNGAYLEIETFNPPSDEKEPEHVHPRQESSVEVLSGILHFSIGGRNHLVGPGEKVTIPPGVPHFFWNEGPQEVHSIQRFRPALTIDHFFKTYFALAHAQKLNSQGLPPLLILSRLALRYQNDIRITKPPWPIQKFLFLLMAPVSKLLIRSKRIK</sequence>
<proteinExistence type="predicted"/>
<gene>
    <name evidence="2" type="ORF">QWY13_15805</name>
</gene>
<comment type="caution">
    <text evidence="2">The sequence shown here is derived from an EMBL/GenBank/DDBJ whole genome shotgun (WGS) entry which is preliminary data.</text>
</comment>
<evidence type="ECO:0000313" key="2">
    <source>
        <dbReference type="EMBL" id="MDN7246946.1"/>
    </source>
</evidence>
<dbReference type="PANTHER" id="PTHR36440">
    <property type="entry name" value="PUTATIVE (AFU_ORTHOLOGUE AFUA_8G07350)-RELATED"/>
    <property type="match status" value="1"/>
</dbReference>
<evidence type="ECO:0000313" key="3">
    <source>
        <dbReference type="Proteomes" id="UP001172142"/>
    </source>
</evidence>
<dbReference type="SUPFAM" id="SSF51182">
    <property type="entry name" value="RmlC-like cupins"/>
    <property type="match status" value="1"/>
</dbReference>
<dbReference type="EMBL" id="JAUJWU010000005">
    <property type="protein sequence ID" value="MDN7246946.1"/>
    <property type="molecule type" value="Genomic_DNA"/>
</dbReference>
<dbReference type="InterPro" id="IPR011051">
    <property type="entry name" value="RmlC_Cupin_sf"/>
</dbReference>
<name>A0ABT8NGC8_9BACL</name>
<dbReference type="InterPro" id="IPR013096">
    <property type="entry name" value="Cupin_2"/>
</dbReference>
<reference evidence="2 3" key="1">
    <citation type="submission" date="2023-07" db="EMBL/GenBank/DDBJ databases">
        <title>Novel species in genus Planococcus.</title>
        <authorList>
            <person name="Ning S."/>
        </authorList>
    </citation>
    <scope>NUCLEOTIDE SEQUENCE [LARGE SCALE GENOMIC DNA]</scope>
    <source>
        <strain evidence="2 3">N017</strain>
    </source>
</reference>